<feature type="domain" description="Vanadium-dependent haloperoxidase NapH1-like second helical-bundle" evidence="2">
    <location>
        <begin position="263"/>
        <end position="396"/>
    </location>
</feature>
<keyword evidence="4" id="KW-1185">Reference proteome</keyword>
<dbReference type="EMBL" id="JABFCS010000001">
    <property type="protein sequence ID" value="NNU45276.1"/>
    <property type="molecule type" value="Genomic_DNA"/>
</dbReference>
<dbReference type="Pfam" id="PF11937">
    <property type="entry name" value="DUF3455"/>
    <property type="match status" value="1"/>
</dbReference>
<comment type="caution">
    <text evidence="3">The sequence shown here is derived from an EMBL/GenBank/DDBJ whole genome shotgun (WGS) entry which is preliminary data.</text>
</comment>
<feature type="chain" id="PRO_5033029893" evidence="1">
    <location>
        <begin position="25"/>
        <end position="561"/>
    </location>
</feature>
<dbReference type="PANTHER" id="PTHR34599:SF1">
    <property type="entry name" value="PHOSPHATIDIC ACID PHOSPHATASE TYPE 2_HALOPEROXIDASE DOMAIN-CONTAINING PROTEIN"/>
    <property type="match status" value="1"/>
</dbReference>
<sequence>MSNARPWAAASIALACLAATQARADAVTDWNTTAGELLVQSRMGTPPAVRVMAIVQTAVHEAVAAAQLLQPGQGAAADAAVAAASRASLARLLPQQEAALATAYRAALAKLGEGPATAAGIAAGEQAAARVLAWRADDGATGADRYRPHAQPGAYVPTAAVAAPQWPQRKPWLMASGAQFRPAPPPELGSAQWARDYNEVKALGAKASTQRTAQQTEVARFWEYSLPPIYHAVVRSVALAPGRSVAQNARLFAAASQAMDDALIAVMDAKYHYGFWRPVTAIRNGDRDGNPATELDAGWLPLIDNPGHPEYPSAHSILAAAVGELLKAEVGGGRMPELATSSPTANGATRRWASVEAFMQEVADARVWEGIHYRTSTEVGLVMGRQIGALAAARVAQSPVNAAVPQALAPQGEQALVERIVARGVQVYECRADAASPGVVRWVFVAPQAQLFDAAGAPVGSHYGGPHWEAADGSRIVGALKARADAPQADAIPWLLLSARSVGAEGRFARVSSVQRVNTSGGAAPARPCQAAGETEKVPYTADYLLYGPAKNTMMQVRAPG</sequence>
<dbReference type="Proteomes" id="UP000552954">
    <property type="component" value="Unassembled WGS sequence"/>
</dbReference>
<dbReference type="PROSITE" id="PS51257">
    <property type="entry name" value="PROKAR_LIPOPROTEIN"/>
    <property type="match status" value="1"/>
</dbReference>
<dbReference type="Gene3D" id="1.10.606.20">
    <property type="match status" value="1"/>
</dbReference>
<dbReference type="CDD" id="cd03398">
    <property type="entry name" value="PAP2_haloperoxidase"/>
    <property type="match status" value="1"/>
</dbReference>
<reference evidence="3 4" key="2">
    <citation type="submission" date="2020-06" db="EMBL/GenBank/DDBJ databases">
        <title>Ramlibacter rhizophilus sp. nov., isolated from rhizosphere soil of national flower Mugunghwa from South Korea.</title>
        <authorList>
            <person name="Zheng-Fei Y."/>
            <person name="Huan T."/>
        </authorList>
    </citation>
    <scope>NUCLEOTIDE SEQUENCE [LARGE SCALE GENOMIC DNA]</scope>
    <source>
        <strain evidence="3 4">B156</strain>
    </source>
</reference>
<evidence type="ECO:0000256" key="1">
    <source>
        <dbReference type="SAM" id="SignalP"/>
    </source>
</evidence>
<dbReference type="Pfam" id="PF22778">
    <property type="entry name" value="VCPO_2nd"/>
    <property type="match status" value="1"/>
</dbReference>
<dbReference type="RefSeq" id="WP_171562978.1">
    <property type="nucleotide sequence ID" value="NZ_JABFCS010000001.1"/>
</dbReference>
<feature type="signal peptide" evidence="1">
    <location>
        <begin position="1"/>
        <end position="24"/>
    </location>
</feature>
<name>A0A849KIM5_9BURK</name>
<evidence type="ECO:0000313" key="3">
    <source>
        <dbReference type="EMBL" id="NNU45276.1"/>
    </source>
</evidence>
<reference evidence="3 4" key="1">
    <citation type="submission" date="2020-05" db="EMBL/GenBank/DDBJ databases">
        <authorList>
            <person name="Khan S.A."/>
            <person name="Jeon C.O."/>
            <person name="Chun B.H."/>
        </authorList>
    </citation>
    <scope>NUCLEOTIDE SEQUENCE [LARGE SCALE GENOMIC DNA]</scope>
    <source>
        <strain evidence="3 4">B156</strain>
    </source>
</reference>
<dbReference type="InterPro" id="IPR055161">
    <property type="entry name" value="NapH1-like_2nd"/>
</dbReference>
<keyword evidence="1" id="KW-0732">Signal</keyword>
<proteinExistence type="predicted"/>
<accession>A0A849KIM5</accession>
<protein>
    <submittedName>
        <fullName evidence="3">DUF3455 domain-containing protein</fullName>
    </submittedName>
</protein>
<organism evidence="3 4">
    <name type="scientific">Ramlibacter montanisoli</name>
    <dbReference type="NCBI Taxonomy" id="2732512"/>
    <lineage>
        <taxon>Bacteria</taxon>
        <taxon>Pseudomonadati</taxon>
        <taxon>Pseudomonadota</taxon>
        <taxon>Betaproteobacteria</taxon>
        <taxon>Burkholderiales</taxon>
        <taxon>Comamonadaceae</taxon>
        <taxon>Ramlibacter</taxon>
    </lineage>
</organism>
<evidence type="ECO:0000259" key="2">
    <source>
        <dbReference type="Pfam" id="PF22778"/>
    </source>
</evidence>
<dbReference type="InterPro" id="IPR036938">
    <property type="entry name" value="PAP2/HPO_sf"/>
</dbReference>
<dbReference type="SUPFAM" id="SSF48317">
    <property type="entry name" value="Acid phosphatase/Vanadium-dependent haloperoxidase"/>
    <property type="match status" value="1"/>
</dbReference>
<dbReference type="PANTHER" id="PTHR34599">
    <property type="entry name" value="PEROXIDASE-RELATED"/>
    <property type="match status" value="1"/>
</dbReference>
<dbReference type="AlphaFoldDB" id="A0A849KIM5"/>
<evidence type="ECO:0000313" key="4">
    <source>
        <dbReference type="Proteomes" id="UP000552954"/>
    </source>
</evidence>
<gene>
    <name evidence="3" type="ORF">HK415_22165</name>
</gene>
<dbReference type="InterPro" id="IPR021851">
    <property type="entry name" value="DUF3455"/>
</dbReference>
<dbReference type="InterPro" id="IPR052559">
    <property type="entry name" value="V-haloperoxidase"/>
</dbReference>